<protein>
    <submittedName>
        <fullName evidence="1">Uncharacterized protein</fullName>
    </submittedName>
</protein>
<dbReference type="Proteomes" id="UP000204221">
    <property type="component" value="Chromosome"/>
</dbReference>
<proteinExistence type="predicted"/>
<sequence>MDLVFAALERGTVVGYSGRDRKVYEIIFEGARYRVAVTVTREGVVIGAHPIPLNRRLRTRLHRS</sequence>
<evidence type="ECO:0000313" key="2">
    <source>
        <dbReference type="Proteomes" id="UP000204221"/>
    </source>
</evidence>
<name>A0A221W4V9_9PSEU</name>
<evidence type="ECO:0000313" key="1">
    <source>
        <dbReference type="EMBL" id="ASO20804.1"/>
    </source>
</evidence>
<dbReference type="EMBL" id="CP022521">
    <property type="protein sequence ID" value="ASO20804.1"/>
    <property type="molecule type" value="Genomic_DNA"/>
</dbReference>
<gene>
    <name evidence="1" type="ORF">AHOG_15890</name>
</gene>
<accession>A0A221W4V9</accession>
<dbReference type="AlphaFoldDB" id="A0A221W4V9"/>
<reference evidence="1 2" key="1">
    <citation type="submission" date="2017-07" db="EMBL/GenBank/DDBJ databases">
        <title>Complete genome sequence of Actinoalloteichus hoggarensis DSM 45943, type strain of Actinoalloteichus hoggarensis.</title>
        <authorList>
            <person name="Ruckert C."/>
            <person name="Nouioui I."/>
            <person name="Willmese J."/>
            <person name="van Wezel G."/>
            <person name="Klenk H.-P."/>
            <person name="Kalinowski J."/>
            <person name="Zotchev S.B."/>
        </authorList>
    </citation>
    <scope>NUCLEOTIDE SEQUENCE [LARGE SCALE GENOMIC DNA]</scope>
    <source>
        <strain evidence="1 2">DSM 45943</strain>
    </source>
</reference>
<keyword evidence="2" id="KW-1185">Reference proteome</keyword>
<dbReference type="KEGG" id="ahg:AHOG_15890"/>
<organism evidence="1 2">
    <name type="scientific">Actinoalloteichus hoggarensis</name>
    <dbReference type="NCBI Taxonomy" id="1470176"/>
    <lineage>
        <taxon>Bacteria</taxon>
        <taxon>Bacillati</taxon>
        <taxon>Actinomycetota</taxon>
        <taxon>Actinomycetes</taxon>
        <taxon>Pseudonocardiales</taxon>
        <taxon>Pseudonocardiaceae</taxon>
        <taxon>Actinoalloteichus</taxon>
    </lineage>
</organism>